<keyword evidence="1" id="KW-1133">Transmembrane helix</keyword>
<name>A0ABZ3CCL2_9ACTN</name>
<reference evidence="2 3" key="1">
    <citation type="journal article" date="2023" name="Environ Microbiome">
        <title>A coral-associated actinobacterium mitigates coral bleaching under heat stress.</title>
        <authorList>
            <person name="Li J."/>
            <person name="Zou Y."/>
            <person name="Li Q."/>
            <person name="Zhang J."/>
            <person name="Bourne D.G."/>
            <person name="Lyu Y."/>
            <person name="Liu C."/>
            <person name="Zhang S."/>
        </authorList>
    </citation>
    <scope>NUCLEOTIDE SEQUENCE [LARGE SCALE GENOMIC DNA]</scope>
    <source>
        <strain evidence="2 3">SCSIO 13291</strain>
    </source>
</reference>
<protein>
    <submittedName>
        <fullName evidence="2">DUF4235 domain-containing protein</fullName>
    </submittedName>
</protein>
<dbReference type="RefSeq" id="WP_232548036.1">
    <property type="nucleotide sequence ID" value="NZ_CP115965.1"/>
</dbReference>
<dbReference type="Pfam" id="PF14019">
    <property type="entry name" value="DUF4235"/>
    <property type="match status" value="1"/>
</dbReference>
<evidence type="ECO:0000313" key="2">
    <source>
        <dbReference type="EMBL" id="WZX00057.1"/>
    </source>
</evidence>
<feature type="transmembrane region" description="Helical" evidence="1">
    <location>
        <begin position="7"/>
        <end position="28"/>
    </location>
</feature>
<keyword evidence="3" id="KW-1185">Reference proteome</keyword>
<proteinExistence type="predicted"/>
<keyword evidence="1" id="KW-0812">Transmembrane</keyword>
<dbReference type="EMBL" id="CP115965">
    <property type="protein sequence ID" value="WZX00057.1"/>
    <property type="molecule type" value="Genomic_DNA"/>
</dbReference>
<evidence type="ECO:0000256" key="1">
    <source>
        <dbReference type="SAM" id="Phobius"/>
    </source>
</evidence>
<keyword evidence="1" id="KW-0472">Membrane</keyword>
<accession>A0ABZ3CCL2</accession>
<dbReference type="Proteomes" id="UP001434337">
    <property type="component" value="Chromosome"/>
</dbReference>
<gene>
    <name evidence="2" type="ORF">PCC79_07690</name>
</gene>
<sequence length="97" mass="10311">MDLSQKIVWNLYSTGVAAIAGIVTKQLVDRAWMFVTGDDDPPEPNDPETPVGAAVARVVVVALGMGLSQVLINRVAAKGWSSFTGQASPARQVNLKF</sequence>
<feature type="transmembrane region" description="Helical" evidence="1">
    <location>
        <begin position="51"/>
        <end position="72"/>
    </location>
</feature>
<dbReference type="InterPro" id="IPR025329">
    <property type="entry name" value="DUF4235"/>
</dbReference>
<organism evidence="2 3">
    <name type="scientific">Propioniciclava soli</name>
    <dbReference type="NCBI Taxonomy" id="2775081"/>
    <lineage>
        <taxon>Bacteria</taxon>
        <taxon>Bacillati</taxon>
        <taxon>Actinomycetota</taxon>
        <taxon>Actinomycetes</taxon>
        <taxon>Propionibacteriales</taxon>
        <taxon>Propionibacteriaceae</taxon>
        <taxon>Propioniciclava</taxon>
    </lineage>
</organism>
<evidence type="ECO:0000313" key="3">
    <source>
        <dbReference type="Proteomes" id="UP001434337"/>
    </source>
</evidence>